<dbReference type="EMBL" id="AFEU01000003">
    <property type="protein sequence ID" value="EIJ78503.1"/>
    <property type="molecule type" value="Genomic_DNA"/>
</dbReference>
<keyword evidence="1" id="KW-0812">Transmembrane</keyword>
<evidence type="ECO:0000256" key="1">
    <source>
        <dbReference type="SAM" id="Phobius"/>
    </source>
</evidence>
<name>I3DW82_BACMT</name>
<evidence type="ECO:0000313" key="3">
    <source>
        <dbReference type="Proteomes" id="UP000010523"/>
    </source>
</evidence>
<dbReference type="Proteomes" id="UP000010523">
    <property type="component" value="Unassembled WGS sequence"/>
</dbReference>
<protein>
    <submittedName>
        <fullName evidence="2">Uncharacterized protein</fullName>
    </submittedName>
</protein>
<organism evidence="2 3">
    <name type="scientific">Bacillus methanolicus PB1</name>
    <dbReference type="NCBI Taxonomy" id="997296"/>
    <lineage>
        <taxon>Bacteria</taxon>
        <taxon>Bacillati</taxon>
        <taxon>Bacillota</taxon>
        <taxon>Bacilli</taxon>
        <taxon>Bacillales</taxon>
        <taxon>Bacillaceae</taxon>
        <taxon>Bacillus</taxon>
    </lineage>
</organism>
<reference evidence="2 3" key="1">
    <citation type="journal article" date="2012" name="Appl. Environ. Microbiol.">
        <title>Genome Sequence of Thermotolerant Bacillus methanolicus: Features and Regulation Related to Methylotrophy and Production of L-Lysine and L-Glutamate from Methanol.</title>
        <authorList>
            <person name="Heggeset T.M."/>
            <person name="Krog A."/>
            <person name="Balzer S."/>
            <person name="Wentzel A."/>
            <person name="Ellingsen T.E."/>
            <person name="Brautaset T."/>
        </authorList>
    </citation>
    <scope>NUCLEOTIDE SEQUENCE [LARGE SCALE GENOMIC DNA]</scope>
    <source>
        <strain evidence="2 3">PB1</strain>
    </source>
</reference>
<feature type="transmembrane region" description="Helical" evidence="1">
    <location>
        <begin position="41"/>
        <end position="61"/>
    </location>
</feature>
<dbReference type="eggNOG" id="ENOG5031D2C">
    <property type="taxonomic scope" value="Bacteria"/>
</dbReference>
<proteinExistence type="predicted"/>
<feature type="transmembrane region" description="Helical" evidence="1">
    <location>
        <begin position="12"/>
        <end position="35"/>
    </location>
</feature>
<sequence>MDIQQYYKKYAEVSLNASLATCIPPFVFLIIWLVVDHKLPILVMTLPFIIYSFFCYQNYLIGIKRFQEVTDFSLESNNSESFFETDHMLIVYLPAPSLRMLLYAPSGKLLGEVKDLRFWHWRWFLPYFLDRLFPGKYGLYNEKGELAARIHVESGKEELIKIYENEELLGLYFRKKRKKGKFTFKDGKRMFCAIRSELNEEMHFYDQSGKDVCEYKKGWMPLEWGKYFRDPNTPIISFHHLATKEEKIAVISFLVRQYRYRNH</sequence>
<dbReference type="OrthoDB" id="2924197at2"/>
<comment type="caution">
    <text evidence="2">The sequence shown here is derived from an EMBL/GenBank/DDBJ whole genome shotgun (WGS) entry which is preliminary data.</text>
</comment>
<evidence type="ECO:0000313" key="2">
    <source>
        <dbReference type="EMBL" id="EIJ78503.1"/>
    </source>
</evidence>
<dbReference type="AlphaFoldDB" id="I3DW82"/>
<dbReference type="PATRIC" id="fig|997296.3.peg.2774"/>
<keyword evidence="3" id="KW-1185">Reference proteome</keyword>
<accession>I3DW82</accession>
<dbReference type="RefSeq" id="WP_004437005.1">
    <property type="nucleotide sequence ID" value="NZ_AFEU01000003.1"/>
</dbReference>
<keyword evidence="1" id="KW-0472">Membrane</keyword>
<gene>
    <name evidence="2" type="ORF">PB1_13134</name>
</gene>
<keyword evidence="1" id="KW-1133">Transmembrane helix</keyword>